<feature type="domain" description="Toprim" evidence="8">
    <location>
        <begin position="78"/>
        <end position="173"/>
    </location>
</feature>
<feature type="zinc finger region" description="C4-type" evidence="7">
    <location>
        <begin position="55"/>
        <end position="70"/>
    </location>
</feature>
<dbReference type="Pfam" id="PF13662">
    <property type="entry name" value="Toprim_4"/>
    <property type="match status" value="1"/>
</dbReference>
<evidence type="ECO:0000256" key="2">
    <source>
        <dbReference type="ARBA" id="ARBA00022763"/>
    </source>
</evidence>
<dbReference type="InterPro" id="IPR034137">
    <property type="entry name" value="TOPRIM_RecR"/>
</dbReference>
<dbReference type="PANTHER" id="PTHR30446:SF0">
    <property type="entry name" value="RECOMBINATION PROTEIN RECR"/>
    <property type="match status" value="1"/>
</dbReference>
<dbReference type="SMART" id="SM00493">
    <property type="entry name" value="TOPRIM"/>
    <property type="match status" value="1"/>
</dbReference>
<dbReference type="Proteomes" id="UP001320768">
    <property type="component" value="Unassembled WGS sequence"/>
</dbReference>
<dbReference type="CDD" id="cd01025">
    <property type="entry name" value="TOPRIM_recR"/>
    <property type="match status" value="1"/>
</dbReference>
<dbReference type="Gene3D" id="3.40.1360.10">
    <property type="match status" value="1"/>
</dbReference>
<dbReference type="PROSITE" id="PS50880">
    <property type="entry name" value="TOPRIM"/>
    <property type="match status" value="1"/>
</dbReference>
<keyword evidence="1 7" id="KW-0479">Metal-binding</keyword>
<dbReference type="NCBIfam" id="TIGR00615">
    <property type="entry name" value="recR"/>
    <property type="match status" value="1"/>
</dbReference>
<dbReference type="Pfam" id="PF21175">
    <property type="entry name" value="RecR_C"/>
    <property type="match status" value="1"/>
</dbReference>
<name>A0ABT1L4Q3_9GAMM</name>
<dbReference type="InterPro" id="IPR006171">
    <property type="entry name" value="TOPRIM_dom"/>
</dbReference>
<evidence type="ECO:0000256" key="1">
    <source>
        <dbReference type="ARBA" id="ARBA00022723"/>
    </source>
</evidence>
<keyword evidence="6 7" id="KW-0234">DNA repair</keyword>
<keyword evidence="3 7" id="KW-0863">Zinc-finger</keyword>
<dbReference type="Gene3D" id="6.10.250.240">
    <property type="match status" value="1"/>
</dbReference>
<evidence type="ECO:0000256" key="7">
    <source>
        <dbReference type="HAMAP-Rule" id="MF_00017"/>
    </source>
</evidence>
<sequence>MTPLLQKLIHSFQFLPGIGEKTAQRFVHHIFGHQKHLAQGFAETLLEAIEKIKHCQRCQNLSEDDLCQICASSERDESILCIVEHPSNVSIFESTQSYDGKYFVLHGVLSPINGVGPQDLGIGKLDILLKQHPIKEVLIATSSKVEGEATAYYLYEYLNDKVAKITRPAHGLPIGGSLDYIDGQTLTRALRGRQEMVD</sequence>
<dbReference type="InterPro" id="IPR015967">
    <property type="entry name" value="Rcmb_RecR_Znf"/>
</dbReference>
<comment type="caution">
    <text evidence="9">The sequence shown here is derived from an EMBL/GenBank/DDBJ whole genome shotgun (WGS) entry which is preliminary data.</text>
</comment>
<evidence type="ECO:0000256" key="5">
    <source>
        <dbReference type="ARBA" id="ARBA00023172"/>
    </source>
</evidence>
<protein>
    <recommendedName>
        <fullName evidence="7">Recombination protein RecR</fullName>
    </recommendedName>
</protein>
<dbReference type="SUPFAM" id="SSF111304">
    <property type="entry name" value="Recombination protein RecR"/>
    <property type="match status" value="1"/>
</dbReference>
<accession>A0ABT1L4Q3</accession>
<proteinExistence type="inferred from homology"/>
<evidence type="ECO:0000313" key="9">
    <source>
        <dbReference type="EMBL" id="MCP8351936.1"/>
    </source>
</evidence>
<dbReference type="Gene3D" id="1.10.8.420">
    <property type="entry name" value="RecR Domain 1"/>
    <property type="match status" value="1"/>
</dbReference>
<dbReference type="RefSeq" id="WP_258569044.1">
    <property type="nucleotide sequence ID" value="NZ_JAKUDN010000001.1"/>
</dbReference>
<dbReference type="InterPro" id="IPR000093">
    <property type="entry name" value="DNA_Rcmb_RecR"/>
</dbReference>
<dbReference type="Pfam" id="PF21176">
    <property type="entry name" value="RecR_HhH"/>
    <property type="match status" value="1"/>
</dbReference>
<evidence type="ECO:0000259" key="8">
    <source>
        <dbReference type="PROSITE" id="PS50880"/>
    </source>
</evidence>
<dbReference type="HAMAP" id="MF_00017">
    <property type="entry name" value="RecR"/>
    <property type="match status" value="1"/>
</dbReference>
<dbReference type="EMBL" id="JAKUDN010000001">
    <property type="protein sequence ID" value="MCP8351936.1"/>
    <property type="molecule type" value="Genomic_DNA"/>
</dbReference>
<keyword evidence="5 7" id="KW-0233">DNA recombination</keyword>
<evidence type="ECO:0000256" key="3">
    <source>
        <dbReference type="ARBA" id="ARBA00022771"/>
    </source>
</evidence>
<comment type="function">
    <text evidence="7">May play a role in DNA repair. It seems to be involved in an RecBC-independent recombinational process of DNA repair. It may act with RecF and RecO.</text>
</comment>
<evidence type="ECO:0000313" key="10">
    <source>
        <dbReference type="Proteomes" id="UP001320768"/>
    </source>
</evidence>
<dbReference type="PROSITE" id="PS01300">
    <property type="entry name" value="RECR"/>
    <property type="match status" value="1"/>
</dbReference>
<keyword evidence="4 7" id="KW-0862">Zinc</keyword>
<keyword evidence="2 7" id="KW-0227">DNA damage</keyword>
<reference evidence="9 10" key="1">
    <citation type="journal article" date="2022" name="Nat. Microbiol.">
        <title>The microbiome of a bacterivorous marine choanoflagellate contains a resource-demanding obligate bacterial associate.</title>
        <authorList>
            <person name="Needham D.M."/>
            <person name="Poirier C."/>
            <person name="Bachy C."/>
            <person name="George E.E."/>
            <person name="Wilken S."/>
            <person name="Yung C.C.M."/>
            <person name="Limardo A.J."/>
            <person name="Morando M."/>
            <person name="Sudek L."/>
            <person name="Malmstrom R.R."/>
            <person name="Keeling P.J."/>
            <person name="Santoro A.E."/>
            <person name="Worden A.Z."/>
        </authorList>
    </citation>
    <scope>NUCLEOTIDE SEQUENCE [LARGE SCALE GENOMIC DNA]</scope>
    <source>
        <strain evidence="9 10">Comchoano-2</strain>
    </source>
</reference>
<evidence type="ECO:0000256" key="4">
    <source>
        <dbReference type="ARBA" id="ARBA00022833"/>
    </source>
</evidence>
<dbReference type="Pfam" id="PF02132">
    <property type="entry name" value="RecR_ZnF"/>
    <property type="match status" value="1"/>
</dbReference>
<comment type="similarity">
    <text evidence="7">Belongs to the RecR family.</text>
</comment>
<organism evidence="9 10">
    <name type="scientific">Candidatus Synchoanobacter obligatus</name>
    <dbReference type="NCBI Taxonomy" id="2919597"/>
    <lineage>
        <taxon>Bacteria</taxon>
        <taxon>Pseudomonadati</taxon>
        <taxon>Pseudomonadota</taxon>
        <taxon>Gammaproteobacteria</taxon>
        <taxon>Candidatus Comchoanobacterales</taxon>
        <taxon>Candidatus Comchoanobacteraceae</taxon>
        <taxon>Candidatus Synchoanobacter</taxon>
    </lineage>
</organism>
<keyword evidence="10" id="KW-1185">Reference proteome</keyword>
<dbReference type="PANTHER" id="PTHR30446">
    <property type="entry name" value="RECOMBINATION PROTEIN RECR"/>
    <property type="match status" value="1"/>
</dbReference>
<evidence type="ECO:0000256" key="6">
    <source>
        <dbReference type="ARBA" id="ARBA00023204"/>
    </source>
</evidence>
<gene>
    <name evidence="7 9" type="primary">recR</name>
    <name evidence="9" type="ORF">MKS91_01330</name>
</gene>
<dbReference type="InterPro" id="IPR023627">
    <property type="entry name" value="Rcmb_RecR"/>
</dbReference>